<reference evidence="4 5" key="1">
    <citation type="journal article" date="2016" name="Nat. Commun.">
        <title>Thousands of microbial genomes shed light on interconnected biogeochemical processes in an aquifer system.</title>
        <authorList>
            <person name="Anantharaman K."/>
            <person name="Brown C.T."/>
            <person name="Hug L.A."/>
            <person name="Sharon I."/>
            <person name="Castelle C.J."/>
            <person name="Probst A.J."/>
            <person name="Thomas B.C."/>
            <person name="Singh A."/>
            <person name="Wilkins M.J."/>
            <person name="Karaoz U."/>
            <person name="Brodie E.L."/>
            <person name="Williams K.H."/>
            <person name="Hubbard S.S."/>
            <person name="Banfield J.F."/>
        </authorList>
    </citation>
    <scope>NUCLEOTIDE SEQUENCE [LARGE SCALE GENOMIC DNA]</scope>
</reference>
<dbReference type="InterPro" id="IPR000086">
    <property type="entry name" value="NUDIX_hydrolase_dom"/>
</dbReference>
<dbReference type="CDD" id="cd03424">
    <property type="entry name" value="NUDIX_ADPRase_Nudt5_UGPPase_Nudt14"/>
    <property type="match status" value="1"/>
</dbReference>
<keyword evidence="2" id="KW-0378">Hydrolase</keyword>
<comment type="cofactor">
    <cofactor evidence="1">
        <name>Mg(2+)</name>
        <dbReference type="ChEBI" id="CHEBI:18420"/>
    </cofactor>
</comment>
<dbReference type="SUPFAM" id="SSF55811">
    <property type="entry name" value="Nudix"/>
    <property type="match status" value="1"/>
</dbReference>
<dbReference type="EMBL" id="MHLB01000034">
    <property type="protein sequence ID" value="OGZ01643.1"/>
    <property type="molecule type" value="Genomic_DNA"/>
</dbReference>
<dbReference type="Proteomes" id="UP000178348">
    <property type="component" value="Unassembled WGS sequence"/>
</dbReference>
<feature type="domain" description="Nudix hydrolase" evidence="3">
    <location>
        <begin position="57"/>
        <end position="209"/>
    </location>
</feature>
<dbReference type="Gene3D" id="3.90.79.10">
    <property type="entry name" value="Nucleoside Triphosphate Pyrophosphohydrolase"/>
    <property type="match status" value="1"/>
</dbReference>
<dbReference type="GO" id="GO:0006753">
    <property type="term" value="P:nucleoside phosphate metabolic process"/>
    <property type="evidence" value="ECO:0007669"/>
    <property type="project" value="TreeGrafter"/>
</dbReference>
<dbReference type="PROSITE" id="PS51462">
    <property type="entry name" value="NUDIX"/>
    <property type="match status" value="1"/>
</dbReference>
<sequence>MTHVNFGDVEWTEGKRFEVPLSSYRHALTIVCTHKGRHQGTFTNGTFGYFALVRFTTGDEGVGIVPVLPDGRFLMIVEERPAVTSWGERPRTFKRLSGEDINLGEYQSLEFPAGGKDAGESPRDAALRELKEETGIPDQTIALYRMRAVYPMIPDTIMRMHYAVAYLSDEHFAVQVETDGGLAVFAVTEEEIERNIRNGVLADAITVLTGWNFYKTVRDARKNPGTMKCLKEEGYLTEETT</sequence>
<evidence type="ECO:0000256" key="2">
    <source>
        <dbReference type="ARBA" id="ARBA00022801"/>
    </source>
</evidence>
<evidence type="ECO:0000256" key="1">
    <source>
        <dbReference type="ARBA" id="ARBA00001946"/>
    </source>
</evidence>
<organism evidence="4 5">
    <name type="scientific">Candidatus Liptonbacteria bacterium RIFCSPLOWO2_01_FULL_53_13</name>
    <dbReference type="NCBI Taxonomy" id="1798651"/>
    <lineage>
        <taxon>Bacteria</taxon>
        <taxon>Candidatus Liptoniibacteriota</taxon>
    </lineage>
</organism>
<dbReference type="PANTHER" id="PTHR11839:SF18">
    <property type="entry name" value="NUDIX HYDROLASE DOMAIN-CONTAINING PROTEIN"/>
    <property type="match status" value="1"/>
</dbReference>
<accession>A0A1G2CJR3</accession>
<evidence type="ECO:0000313" key="4">
    <source>
        <dbReference type="EMBL" id="OGZ01643.1"/>
    </source>
</evidence>
<evidence type="ECO:0000313" key="5">
    <source>
        <dbReference type="Proteomes" id="UP000178348"/>
    </source>
</evidence>
<dbReference type="PANTHER" id="PTHR11839">
    <property type="entry name" value="UDP/ADP-SUGAR PYROPHOSPHATASE"/>
    <property type="match status" value="1"/>
</dbReference>
<gene>
    <name evidence="4" type="ORF">A2946_02110</name>
</gene>
<dbReference type="GO" id="GO:0016787">
    <property type="term" value="F:hydrolase activity"/>
    <property type="evidence" value="ECO:0007669"/>
    <property type="project" value="UniProtKB-KW"/>
</dbReference>
<dbReference type="GO" id="GO:0019693">
    <property type="term" value="P:ribose phosphate metabolic process"/>
    <property type="evidence" value="ECO:0007669"/>
    <property type="project" value="TreeGrafter"/>
</dbReference>
<dbReference type="Pfam" id="PF00293">
    <property type="entry name" value="NUDIX"/>
    <property type="match status" value="1"/>
</dbReference>
<dbReference type="InterPro" id="IPR015797">
    <property type="entry name" value="NUDIX_hydrolase-like_dom_sf"/>
</dbReference>
<dbReference type="InterPro" id="IPR020084">
    <property type="entry name" value="NUDIX_hydrolase_CS"/>
</dbReference>
<evidence type="ECO:0000259" key="3">
    <source>
        <dbReference type="PROSITE" id="PS51462"/>
    </source>
</evidence>
<comment type="caution">
    <text evidence="4">The sequence shown here is derived from an EMBL/GenBank/DDBJ whole genome shotgun (WGS) entry which is preliminary data.</text>
</comment>
<name>A0A1G2CJR3_9BACT</name>
<dbReference type="AlphaFoldDB" id="A0A1G2CJR3"/>
<protein>
    <recommendedName>
        <fullName evidence="3">Nudix hydrolase domain-containing protein</fullName>
    </recommendedName>
</protein>
<proteinExistence type="predicted"/>
<dbReference type="PROSITE" id="PS00893">
    <property type="entry name" value="NUDIX_BOX"/>
    <property type="match status" value="1"/>
</dbReference>